<dbReference type="AlphaFoldDB" id="A0A066WMW0"/>
<dbReference type="Proteomes" id="UP000027064">
    <property type="component" value="Unassembled WGS sequence"/>
</dbReference>
<reference evidence="3 4" key="1">
    <citation type="submission" date="2014-05" db="EMBL/GenBank/DDBJ databases">
        <title>Genome Sequence of Flavobacterium sp. EM1321.</title>
        <authorList>
            <person name="Shin S.-K."/>
            <person name="Yi H."/>
        </authorList>
    </citation>
    <scope>NUCLEOTIDE SEQUENCE [LARGE SCALE GENOMIC DNA]</scope>
    <source>
        <strain evidence="3 4">EM1321</strain>
    </source>
</reference>
<accession>A0A066WMW0</accession>
<dbReference type="Gene3D" id="3.90.640.20">
    <property type="entry name" value="Heat-shock cognate protein, ATPase"/>
    <property type="match status" value="1"/>
</dbReference>
<dbReference type="STRING" id="1492738.FEM21_17970"/>
<dbReference type="Pfam" id="PF11738">
    <property type="entry name" value="DUF3298"/>
    <property type="match status" value="1"/>
</dbReference>
<proteinExistence type="predicted"/>
<dbReference type="InterPro" id="IPR037126">
    <property type="entry name" value="PdaC/RsiV-like_sf"/>
</dbReference>
<dbReference type="PATRIC" id="fig|1492738.3.peg.1786"/>
<protein>
    <recommendedName>
        <fullName evidence="5">Deacetylase PdaC domain-containing protein</fullName>
    </recommendedName>
</protein>
<dbReference type="eggNOG" id="ENOG502Z967">
    <property type="taxonomic scope" value="Bacteria"/>
</dbReference>
<evidence type="ECO:0000259" key="1">
    <source>
        <dbReference type="Pfam" id="PF11738"/>
    </source>
</evidence>
<evidence type="ECO:0000313" key="4">
    <source>
        <dbReference type="Proteomes" id="UP000027064"/>
    </source>
</evidence>
<evidence type="ECO:0000259" key="2">
    <source>
        <dbReference type="Pfam" id="PF13739"/>
    </source>
</evidence>
<dbReference type="InterPro" id="IPR021729">
    <property type="entry name" value="DUF3298"/>
</dbReference>
<evidence type="ECO:0000313" key="3">
    <source>
        <dbReference type="EMBL" id="KDN55206.1"/>
    </source>
</evidence>
<dbReference type="Gene3D" id="3.30.565.40">
    <property type="entry name" value="Fervidobacterium nodosum Rt17-B1 like"/>
    <property type="match status" value="1"/>
</dbReference>
<name>A0A066WMW0_9FLAO</name>
<dbReference type="Pfam" id="PF13739">
    <property type="entry name" value="PdaC"/>
    <property type="match status" value="1"/>
</dbReference>
<evidence type="ECO:0008006" key="5">
    <source>
        <dbReference type="Google" id="ProtNLM"/>
    </source>
</evidence>
<feature type="domain" description="Deacetylase PdaC" evidence="2">
    <location>
        <begin position="73"/>
        <end position="176"/>
    </location>
</feature>
<dbReference type="InterPro" id="IPR025303">
    <property type="entry name" value="PdaC"/>
</dbReference>
<sequence length="283" mass="32833">MIFIFSDKPLSLNQGYIILTNKKPYKNKTLFIQIKNKMKYIISSLALVLFISCSKELTFEEQSFEKTTTVDCTKNCPKIEIKIPVAQNADIISDSINKTVFNTVKSIVDFGERPNKSTNYEELANFFIQAYEKLKKDFPQDHFGWEGKIDGKIKYSSESILNIEINHYTFTGGAHGYAGLRSLIFDPKTGKRIENKKLFKNWEIFKVFAETKFRDKYKIPRDQPINSTGLFFEDDVFQVAQNIFFTNEGIVLHYNPYEIAAYVDGSRDLLIKYEEANDYLITK</sequence>
<organism evidence="3 4">
    <name type="scientific">Flavobacterium seoulense</name>
    <dbReference type="NCBI Taxonomy" id="1492738"/>
    <lineage>
        <taxon>Bacteria</taxon>
        <taxon>Pseudomonadati</taxon>
        <taxon>Bacteroidota</taxon>
        <taxon>Flavobacteriia</taxon>
        <taxon>Flavobacteriales</taxon>
        <taxon>Flavobacteriaceae</taxon>
        <taxon>Flavobacterium</taxon>
    </lineage>
</organism>
<keyword evidence="4" id="KW-1185">Reference proteome</keyword>
<gene>
    <name evidence="3" type="ORF">FEM21_17970</name>
</gene>
<comment type="caution">
    <text evidence="3">The sequence shown here is derived from an EMBL/GenBank/DDBJ whole genome shotgun (WGS) entry which is preliminary data.</text>
</comment>
<dbReference type="EMBL" id="JNCA01000016">
    <property type="protein sequence ID" value="KDN55206.1"/>
    <property type="molecule type" value="Genomic_DNA"/>
</dbReference>
<feature type="domain" description="DUF3298" evidence="1">
    <location>
        <begin position="211"/>
        <end position="274"/>
    </location>
</feature>